<sequence>MDTPSLAGLRVIELGTMLAAPFAAHILSQLGAEVIKVEPPRGDPTRALVRGGPSGTFIAYSHGKKSVCLDLATADGHAAFRKLLAGADALVHNLAPKAARKLQLTQQDCQAINPRLIYCHIRGYAAGPQEDDLASNPVAEAATGVMEGNVINGRPSRLGPSYHDQFAGAYAVIGILSSLLQARQGRQPAPVEVGLYETGLHVASRDLVGVQLKTQLLGRAEREPHGEFSMPGYGAYRTADGRWMYLLMLTDAHWAKFCRALALPQADDESLALLKNRKKARDAVEAVVKSAIGALTFEQAAARLQAAGVGFTEVLPLERVLDAPQARHPGKLRDVGYRGFGFQVPEFPRLGAVGDVATVPPAELGEHTLEVLRAAGLDAAECDRLVTSGAAGIATPQSFAWAPVRG</sequence>
<dbReference type="PANTHER" id="PTHR48228">
    <property type="entry name" value="SUCCINYL-COA--D-CITRAMALATE COA-TRANSFERASE"/>
    <property type="match status" value="1"/>
</dbReference>
<comment type="caution">
    <text evidence="1">The sequence shown here is derived from an EMBL/GenBank/DDBJ whole genome shotgun (WGS) entry which is preliminary data.</text>
</comment>
<dbReference type="GO" id="GO:0016740">
    <property type="term" value="F:transferase activity"/>
    <property type="evidence" value="ECO:0007669"/>
    <property type="project" value="UniProtKB-KW"/>
</dbReference>
<dbReference type="InterPro" id="IPR044855">
    <property type="entry name" value="CoA-Trfase_III_dom3_sf"/>
</dbReference>
<protein>
    <submittedName>
        <fullName evidence="1">CoA transferase</fullName>
    </submittedName>
</protein>
<name>A0A6N8IV95_9BURK</name>
<dbReference type="PANTHER" id="PTHR48228:SF7">
    <property type="entry name" value="FATTY ACYL-COA TRANSFERASE RV3272-RELATED"/>
    <property type="match status" value="1"/>
</dbReference>
<keyword evidence="2" id="KW-1185">Reference proteome</keyword>
<dbReference type="Gene3D" id="3.30.1540.10">
    <property type="entry name" value="formyl-coa transferase, domain 3"/>
    <property type="match status" value="1"/>
</dbReference>
<dbReference type="InterPro" id="IPR050509">
    <property type="entry name" value="CoA-transferase_III"/>
</dbReference>
<dbReference type="SUPFAM" id="SSF89796">
    <property type="entry name" value="CoA-transferase family III (CaiB/BaiF)"/>
    <property type="match status" value="1"/>
</dbReference>
<organism evidence="1 2">
    <name type="scientific">Ramlibacter pinisoli</name>
    <dbReference type="NCBI Taxonomy" id="2682844"/>
    <lineage>
        <taxon>Bacteria</taxon>
        <taxon>Pseudomonadati</taxon>
        <taxon>Pseudomonadota</taxon>
        <taxon>Betaproteobacteria</taxon>
        <taxon>Burkholderiales</taxon>
        <taxon>Comamonadaceae</taxon>
        <taxon>Ramlibacter</taxon>
    </lineage>
</organism>
<dbReference type="InterPro" id="IPR023606">
    <property type="entry name" value="CoA-Trfase_III_dom_1_sf"/>
</dbReference>
<dbReference type="Proteomes" id="UP000469385">
    <property type="component" value="Unassembled WGS sequence"/>
</dbReference>
<dbReference type="Pfam" id="PF02515">
    <property type="entry name" value="CoA_transf_3"/>
    <property type="match status" value="1"/>
</dbReference>
<reference evidence="1 2" key="1">
    <citation type="submission" date="2019-12" db="EMBL/GenBank/DDBJ databases">
        <authorList>
            <person name="Huq M.A."/>
        </authorList>
    </citation>
    <scope>NUCLEOTIDE SEQUENCE [LARGE SCALE GENOMIC DNA]</scope>
    <source>
        <strain evidence="1 2">MAH-25</strain>
    </source>
</reference>
<evidence type="ECO:0000313" key="2">
    <source>
        <dbReference type="Proteomes" id="UP000469385"/>
    </source>
</evidence>
<dbReference type="AlphaFoldDB" id="A0A6N8IV95"/>
<dbReference type="Gene3D" id="3.40.50.10540">
    <property type="entry name" value="Crotonobetainyl-coa:carnitine coa-transferase, domain 1"/>
    <property type="match status" value="1"/>
</dbReference>
<dbReference type="InterPro" id="IPR003673">
    <property type="entry name" value="CoA-Trfase_fam_III"/>
</dbReference>
<keyword evidence="1" id="KW-0808">Transferase</keyword>
<gene>
    <name evidence="1" type="ORF">GON04_10625</name>
</gene>
<dbReference type="RefSeq" id="WP_181653988.1">
    <property type="nucleotide sequence ID" value="NZ_WSEL01000003.1"/>
</dbReference>
<accession>A0A6N8IV95</accession>
<evidence type="ECO:0000313" key="1">
    <source>
        <dbReference type="EMBL" id="MVQ29906.1"/>
    </source>
</evidence>
<dbReference type="EMBL" id="WSEL01000003">
    <property type="protein sequence ID" value="MVQ29906.1"/>
    <property type="molecule type" value="Genomic_DNA"/>
</dbReference>
<proteinExistence type="predicted"/>